<feature type="transmembrane region" description="Helical" evidence="1">
    <location>
        <begin position="82"/>
        <end position="112"/>
    </location>
</feature>
<keyword evidence="1" id="KW-0812">Transmembrane</keyword>
<feature type="transmembrane region" description="Helical" evidence="1">
    <location>
        <begin position="20"/>
        <end position="43"/>
    </location>
</feature>
<reference evidence="3" key="1">
    <citation type="journal article" date="2019" name="Int. J. Syst. Evol. Microbiol.">
        <title>The Global Catalogue of Microorganisms (GCM) 10K type strain sequencing project: providing services to taxonomists for standard genome sequencing and annotation.</title>
        <authorList>
            <consortium name="The Broad Institute Genomics Platform"/>
            <consortium name="The Broad Institute Genome Sequencing Center for Infectious Disease"/>
            <person name="Wu L."/>
            <person name="Ma J."/>
        </authorList>
    </citation>
    <scope>NUCLEOTIDE SEQUENCE [LARGE SCALE GENOMIC DNA]</scope>
    <source>
        <strain evidence="3">JCM 14718</strain>
    </source>
</reference>
<name>A0ABP4U737_9ACTN</name>
<comment type="caution">
    <text evidence="2">The sequence shown here is derived from an EMBL/GenBank/DDBJ whole genome shotgun (WGS) entry which is preliminary data.</text>
</comment>
<dbReference type="Pfam" id="PF14017">
    <property type="entry name" value="DUF4233"/>
    <property type="match status" value="1"/>
</dbReference>
<keyword evidence="1" id="KW-1133">Transmembrane helix</keyword>
<keyword evidence="3" id="KW-1185">Reference proteome</keyword>
<dbReference type="InterPro" id="IPR025327">
    <property type="entry name" value="DUF4233"/>
</dbReference>
<evidence type="ECO:0000313" key="2">
    <source>
        <dbReference type="EMBL" id="GAA1699954.1"/>
    </source>
</evidence>
<protein>
    <submittedName>
        <fullName evidence="2">DUF4233 domain-containing protein</fullName>
    </submittedName>
</protein>
<organism evidence="2 3">
    <name type="scientific">Fodinicola feengrottensis</name>
    <dbReference type="NCBI Taxonomy" id="435914"/>
    <lineage>
        <taxon>Bacteria</taxon>
        <taxon>Bacillati</taxon>
        <taxon>Actinomycetota</taxon>
        <taxon>Actinomycetes</taxon>
        <taxon>Mycobacteriales</taxon>
        <taxon>Fodinicola</taxon>
    </lineage>
</organism>
<accession>A0ABP4U737</accession>
<keyword evidence="1" id="KW-0472">Membrane</keyword>
<feature type="transmembrane region" description="Helical" evidence="1">
    <location>
        <begin position="55"/>
        <end position="76"/>
    </location>
</feature>
<dbReference type="Proteomes" id="UP001500618">
    <property type="component" value="Unassembled WGS sequence"/>
</dbReference>
<evidence type="ECO:0000256" key="1">
    <source>
        <dbReference type="SAM" id="Phobius"/>
    </source>
</evidence>
<dbReference type="EMBL" id="BAAANY010000023">
    <property type="protein sequence ID" value="GAA1699954.1"/>
    <property type="molecule type" value="Genomic_DNA"/>
</dbReference>
<gene>
    <name evidence="2" type="ORF">GCM10009765_56690</name>
</gene>
<evidence type="ECO:0000313" key="3">
    <source>
        <dbReference type="Proteomes" id="UP001500618"/>
    </source>
</evidence>
<proteinExistence type="predicted"/>
<dbReference type="RefSeq" id="WP_163571653.1">
    <property type="nucleotide sequence ID" value="NZ_BAAANY010000023.1"/>
</dbReference>
<sequence length="127" mass="13697">MTETPEEEEPTSGLRNPQAAARGVGSATLLLEALVLLLALVPLTKLSGHVSGLEIGVLLGLIAVCVLTCAVLKRSWGWHLGTAIQVAIILTGFFNWALLVLGLVFLAIWAYVLHVRRTVLRPAHFDH</sequence>